<dbReference type="Proteomes" id="UP000095284">
    <property type="component" value="Unplaced"/>
</dbReference>
<reference evidence="4" key="1">
    <citation type="submission" date="2016-11" db="UniProtKB">
        <authorList>
            <consortium name="WormBaseParasite"/>
        </authorList>
    </citation>
    <scope>IDENTIFICATION</scope>
</reference>
<protein>
    <submittedName>
        <fullName evidence="4">Uncharacterized protein</fullName>
    </submittedName>
</protein>
<accession>A0A1I7SPF0</accession>
<feature type="compositionally biased region" description="Low complexity" evidence="1">
    <location>
        <begin position="38"/>
        <end position="54"/>
    </location>
</feature>
<name>A0A1I7SPF0_BURXY</name>
<dbReference type="AlphaFoldDB" id="A0A1I7SPF0"/>
<keyword evidence="2" id="KW-0812">Transmembrane</keyword>
<evidence type="ECO:0000256" key="1">
    <source>
        <dbReference type="SAM" id="MobiDB-lite"/>
    </source>
</evidence>
<feature type="compositionally biased region" description="Low complexity" evidence="1">
    <location>
        <begin position="67"/>
        <end position="79"/>
    </location>
</feature>
<organism evidence="3 4">
    <name type="scientific">Bursaphelenchus xylophilus</name>
    <name type="common">Pinewood nematode worm</name>
    <name type="synonym">Aphelenchoides xylophilus</name>
    <dbReference type="NCBI Taxonomy" id="6326"/>
    <lineage>
        <taxon>Eukaryota</taxon>
        <taxon>Metazoa</taxon>
        <taxon>Ecdysozoa</taxon>
        <taxon>Nematoda</taxon>
        <taxon>Chromadorea</taxon>
        <taxon>Rhabditida</taxon>
        <taxon>Tylenchina</taxon>
        <taxon>Tylenchomorpha</taxon>
        <taxon>Aphelenchoidea</taxon>
        <taxon>Aphelenchoididae</taxon>
        <taxon>Bursaphelenchus</taxon>
    </lineage>
</organism>
<keyword evidence="2" id="KW-1133">Transmembrane helix</keyword>
<sequence>MLESLIPQHFWPFMGLAMTASWVLGLSMVMCGKKNKGASVAMPSPAQSQSSAMSNVKEKSTAKPVSAAAQPAPKTQTPTVEKKVS</sequence>
<evidence type="ECO:0000313" key="3">
    <source>
        <dbReference type="Proteomes" id="UP000095284"/>
    </source>
</evidence>
<feature type="region of interest" description="Disordered" evidence="1">
    <location>
        <begin position="36"/>
        <end position="85"/>
    </location>
</feature>
<feature type="transmembrane region" description="Helical" evidence="2">
    <location>
        <begin position="12"/>
        <end position="32"/>
    </location>
</feature>
<dbReference type="WBParaSite" id="BXY_1494200.1">
    <property type="protein sequence ID" value="BXY_1494200.1"/>
    <property type="gene ID" value="BXY_1494200"/>
</dbReference>
<evidence type="ECO:0000256" key="2">
    <source>
        <dbReference type="SAM" id="Phobius"/>
    </source>
</evidence>
<evidence type="ECO:0000313" key="4">
    <source>
        <dbReference type="WBParaSite" id="BXY_1494200.1"/>
    </source>
</evidence>
<proteinExistence type="predicted"/>
<keyword evidence="2" id="KW-0472">Membrane</keyword>